<reference evidence="4" key="1">
    <citation type="submission" date="2018-12" db="EMBL/GenBank/DDBJ databases">
        <title>Tengunoibacter tsumagoiensis gen. nov., sp. nov., Dictyobacter kobayashii sp. nov., D. alpinus sp. nov., and D. joshuensis sp. nov. and description of Dictyobacteraceae fam. nov. within the order Ktedonobacterales isolated from Tengu-no-mugimeshi.</title>
        <authorList>
            <person name="Wang C.M."/>
            <person name="Zheng Y."/>
            <person name="Sakai Y."/>
            <person name="Toyoda A."/>
            <person name="Minakuchi Y."/>
            <person name="Abe K."/>
            <person name="Yokota A."/>
            <person name="Yabe S."/>
        </authorList>
    </citation>
    <scope>NUCLEOTIDE SEQUENCE [LARGE SCALE GENOMIC DNA]</scope>
    <source>
        <strain evidence="4">Uno11</strain>
    </source>
</reference>
<feature type="transmembrane region" description="Helical" evidence="1">
    <location>
        <begin position="226"/>
        <end position="245"/>
    </location>
</feature>
<evidence type="ECO:0000256" key="1">
    <source>
        <dbReference type="SAM" id="Phobius"/>
    </source>
</evidence>
<feature type="transmembrane region" description="Helical" evidence="1">
    <location>
        <begin position="128"/>
        <end position="157"/>
    </location>
</feature>
<feature type="transmembrane region" description="Helical" evidence="1">
    <location>
        <begin position="198"/>
        <end position="220"/>
    </location>
</feature>
<dbReference type="InterPro" id="IPR051784">
    <property type="entry name" value="Nod_factor_ABC_transporter"/>
</dbReference>
<feature type="transmembrane region" description="Helical" evidence="1">
    <location>
        <begin position="163"/>
        <end position="186"/>
    </location>
</feature>
<dbReference type="AlphaFoldDB" id="A0A402AXC3"/>
<accession>A0A402AXC3</accession>
<feature type="transmembrane region" description="Helical" evidence="1">
    <location>
        <begin position="42"/>
        <end position="63"/>
    </location>
</feature>
<keyword evidence="1" id="KW-0812">Transmembrane</keyword>
<feature type="domain" description="ABC transmembrane type-2" evidence="2">
    <location>
        <begin position="42"/>
        <end position="278"/>
    </location>
</feature>
<proteinExistence type="predicted"/>
<dbReference type="PROSITE" id="PS51012">
    <property type="entry name" value="ABC_TM2"/>
    <property type="match status" value="1"/>
</dbReference>
<evidence type="ECO:0000313" key="4">
    <source>
        <dbReference type="Proteomes" id="UP000287188"/>
    </source>
</evidence>
<evidence type="ECO:0000259" key="2">
    <source>
        <dbReference type="PROSITE" id="PS51012"/>
    </source>
</evidence>
<dbReference type="PANTHER" id="PTHR43229:SF2">
    <property type="entry name" value="NODULATION PROTEIN J"/>
    <property type="match status" value="1"/>
</dbReference>
<protein>
    <submittedName>
        <fullName evidence="3">Multidrug ABC transporter permease</fullName>
    </submittedName>
</protein>
<evidence type="ECO:0000313" key="3">
    <source>
        <dbReference type="EMBL" id="GCE23735.1"/>
    </source>
</evidence>
<keyword evidence="4" id="KW-1185">Reference proteome</keyword>
<dbReference type="EMBL" id="BIFS01000002">
    <property type="protein sequence ID" value="GCE23735.1"/>
    <property type="molecule type" value="Genomic_DNA"/>
</dbReference>
<sequence>MSVKLMREEQAASSLAIHGRRLWRVVVAEMLKQHRALFGSKMIYFSMLVWPAFELATAYYTFLPFVHAPGLRSHWPIAVDARSIILFFVTGMLGYTFFWSLVQSSWQFSWERYNGTLEMLFLTPANRLVLLLANGTAALLQSIWLFFTFSIALITIIGGMQLAYPAMLGVAFLALLIPAMAWAVFLNSCCIFARDGSFFYTILEPTMAFLSGVRIPLFAYPFWLRIMSFVLPLTTSLSVLRAVMLERATLVALWPQLLFLIAFSLALFVAAHWLLKRGEAHARHTGSLTLF</sequence>
<organism evidence="3 4">
    <name type="scientific">Dictyobacter kobayashii</name>
    <dbReference type="NCBI Taxonomy" id="2014872"/>
    <lineage>
        <taxon>Bacteria</taxon>
        <taxon>Bacillati</taxon>
        <taxon>Chloroflexota</taxon>
        <taxon>Ktedonobacteria</taxon>
        <taxon>Ktedonobacterales</taxon>
        <taxon>Dictyobacteraceae</taxon>
        <taxon>Dictyobacter</taxon>
    </lineage>
</organism>
<feature type="transmembrane region" description="Helical" evidence="1">
    <location>
        <begin position="257"/>
        <end position="275"/>
    </location>
</feature>
<dbReference type="InterPro" id="IPR047817">
    <property type="entry name" value="ABC2_TM_bact-type"/>
</dbReference>
<name>A0A402AXC3_9CHLR</name>
<gene>
    <name evidence="3" type="ORF">KDK_75350</name>
</gene>
<dbReference type="RefSeq" id="WP_218032203.1">
    <property type="nucleotide sequence ID" value="NZ_BIFS01000002.1"/>
</dbReference>
<keyword evidence="1" id="KW-0472">Membrane</keyword>
<dbReference type="Proteomes" id="UP000287188">
    <property type="component" value="Unassembled WGS sequence"/>
</dbReference>
<dbReference type="PANTHER" id="PTHR43229">
    <property type="entry name" value="NODULATION PROTEIN J"/>
    <property type="match status" value="1"/>
</dbReference>
<keyword evidence="1" id="KW-1133">Transmembrane helix</keyword>
<comment type="caution">
    <text evidence="3">The sequence shown here is derived from an EMBL/GenBank/DDBJ whole genome shotgun (WGS) entry which is preliminary data.</text>
</comment>
<feature type="transmembrane region" description="Helical" evidence="1">
    <location>
        <begin position="83"/>
        <end position="102"/>
    </location>
</feature>